<evidence type="ECO:0000313" key="2">
    <source>
        <dbReference type="Proteomes" id="UP000265520"/>
    </source>
</evidence>
<name>A0A392UPK7_9FABA</name>
<proteinExistence type="predicted"/>
<dbReference type="EMBL" id="LXQA010881515">
    <property type="protein sequence ID" value="MCI75382.1"/>
    <property type="molecule type" value="Genomic_DNA"/>
</dbReference>
<dbReference type="Proteomes" id="UP000265520">
    <property type="component" value="Unassembled WGS sequence"/>
</dbReference>
<protein>
    <submittedName>
        <fullName evidence="1">Uncharacterized protein</fullName>
    </submittedName>
</protein>
<dbReference type="AlphaFoldDB" id="A0A392UPK7"/>
<reference evidence="1 2" key="1">
    <citation type="journal article" date="2018" name="Front. Plant Sci.">
        <title>Red Clover (Trifolium pratense) and Zigzag Clover (T. medium) - A Picture of Genomic Similarities and Differences.</title>
        <authorList>
            <person name="Dluhosova J."/>
            <person name="Istvanek J."/>
            <person name="Nedelnik J."/>
            <person name="Repkova J."/>
        </authorList>
    </citation>
    <scope>NUCLEOTIDE SEQUENCE [LARGE SCALE GENOMIC DNA]</scope>
    <source>
        <strain evidence="2">cv. 10/8</strain>
        <tissue evidence="1">Leaf</tissue>
    </source>
</reference>
<accession>A0A392UPK7</accession>
<evidence type="ECO:0000313" key="1">
    <source>
        <dbReference type="EMBL" id="MCI75382.1"/>
    </source>
</evidence>
<comment type="caution">
    <text evidence="1">The sequence shown here is derived from an EMBL/GenBank/DDBJ whole genome shotgun (WGS) entry which is preliminary data.</text>
</comment>
<sequence length="39" mass="3921">MSKLSPNVITACWWRCRTGIGGNVNGGFEGGAGPSGGLL</sequence>
<keyword evidence="2" id="KW-1185">Reference proteome</keyword>
<feature type="non-terminal residue" evidence="1">
    <location>
        <position position="39"/>
    </location>
</feature>
<organism evidence="1 2">
    <name type="scientific">Trifolium medium</name>
    <dbReference type="NCBI Taxonomy" id="97028"/>
    <lineage>
        <taxon>Eukaryota</taxon>
        <taxon>Viridiplantae</taxon>
        <taxon>Streptophyta</taxon>
        <taxon>Embryophyta</taxon>
        <taxon>Tracheophyta</taxon>
        <taxon>Spermatophyta</taxon>
        <taxon>Magnoliopsida</taxon>
        <taxon>eudicotyledons</taxon>
        <taxon>Gunneridae</taxon>
        <taxon>Pentapetalae</taxon>
        <taxon>rosids</taxon>
        <taxon>fabids</taxon>
        <taxon>Fabales</taxon>
        <taxon>Fabaceae</taxon>
        <taxon>Papilionoideae</taxon>
        <taxon>50 kb inversion clade</taxon>
        <taxon>NPAAA clade</taxon>
        <taxon>Hologalegina</taxon>
        <taxon>IRL clade</taxon>
        <taxon>Trifolieae</taxon>
        <taxon>Trifolium</taxon>
    </lineage>
</organism>